<evidence type="ECO:0000313" key="3">
    <source>
        <dbReference type="EMBL" id="SIS00644.1"/>
    </source>
</evidence>
<name>A0A1N7FK39_9EURY</name>
<feature type="compositionally biased region" description="Low complexity" evidence="1">
    <location>
        <begin position="33"/>
        <end position="44"/>
    </location>
</feature>
<reference evidence="2 5" key="1">
    <citation type="submission" date="2017-01" db="EMBL/GenBank/DDBJ databases">
        <title>Complete genome sequence of Haloterrigena daqingensis type strain (JX313T).</title>
        <authorList>
            <person name="Shuang W."/>
        </authorList>
    </citation>
    <scope>NUCLEOTIDE SEQUENCE [LARGE SCALE GENOMIC DNA]</scope>
    <source>
        <strain evidence="5">JX313</strain>
        <strain evidence="2">JX313T</strain>
        <plasmid evidence="5">Plasmid unnamed1</plasmid>
        <plasmid evidence="2">unnamed1</plasmid>
    </source>
</reference>
<dbReference type="KEGG" id="hda:BB347_16625"/>
<dbReference type="EMBL" id="CP019328">
    <property type="protein sequence ID" value="APX98335.1"/>
    <property type="molecule type" value="Genomic_DNA"/>
</dbReference>
<keyword evidence="2" id="KW-0614">Plasmid</keyword>
<dbReference type="OrthoDB" id="267555at2157"/>
<evidence type="ECO:0000313" key="5">
    <source>
        <dbReference type="Proteomes" id="UP000187321"/>
    </source>
</evidence>
<dbReference type="AlphaFoldDB" id="A0A1N7FK39"/>
<evidence type="ECO:0000313" key="4">
    <source>
        <dbReference type="Proteomes" id="UP000185687"/>
    </source>
</evidence>
<dbReference type="Proteomes" id="UP000187321">
    <property type="component" value="Plasmid unnamed1"/>
</dbReference>
<dbReference type="EMBL" id="FTNP01000006">
    <property type="protein sequence ID" value="SIS00644.1"/>
    <property type="molecule type" value="Genomic_DNA"/>
</dbReference>
<dbReference type="Proteomes" id="UP000185687">
    <property type="component" value="Unassembled WGS sequence"/>
</dbReference>
<evidence type="ECO:0000313" key="2">
    <source>
        <dbReference type="EMBL" id="APX98335.1"/>
    </source>
</evidence>
<dbReference type="RefSeq" id="WP_076583538.1">
    <property type="nucleotide sequence ID" value="NZ_CP019328.1"/>
</dbReference>
<sequence length="304" mass="33382">MSTIPRRKLLYGLSALTGIGSLSFAARVGIPSISDSESSSDSSSGARGGEFDPAVDGFGFDNFSTPSEPPEPSALLSARDVREYLIASESSVVQPVEANAGFDRSIGAIADELHANANRLFGIRGFCFGIAMASQWYFEAPSAVPLEHDSVSEITDVDEPLEESSSPVREDIERFHRSQFLYPETWAERWVLLRPEFIDYQQQASEIRSAIDTIGSAGVTISGSDVLDGHYLLLYDYDADDDSITFTAYDPNDDADEHAELDEPHTIGIDTTRGEPLMGTYEGEYDRFLFTDTDRSVRQNVEST</sequence>
<gene>
    <name evidence="2" type="ORF">BB347_16625</name>
    <name evidence="3" type="ORF">SAMN05421809_3300</name>
</gene>
<protein>
    <submittedName>
        <fullName evidence="3">Uncharacterized protein</fullName>
    </submittedName>
</protein>
<feature type="region of interest" description="Disordered" evidence="1">
    <location>
        <begin position="33"/>
        <end position="53"/>
    </location>
</feature>
<evidence type="ECO:0000256" key="1">
    <source>
        <dbReference type="SAM" id="MobiDB-lite"/>
    </source>
</evidence>
<proteinExistence type="predicted"/>
<accession>A0A1N7FK39</accession>
<organism evidence="3 4">
    <name type="scientific">Natronorubrum daqingense</name>
    <dbReference type="NCBI Taxonomy" id="588898"/>
    <lineage>
        <taxon>Archaea</taxon>
        <taxon>Methanobacteriati</taxon>
        <taxon>Methanobacteriota</taxon>
        <taxon>Stenosarchaea group</taxon>
        <taxon>Halobacteria</taxon>
        <taxon>Halobacteriales</taxon>
        <taxon>Natrialbaceae</taxon>
        <taxon>Natronorubrum</taxon>
    </lineage>
</organism>
<reference evidence="3 4" key="2">
    <citation type="submission" date="2017-01" db="EMBL/GenBank/DDBJ databases">
        <authorList>
            <person name="Mah S.A."/>
            <person name="Swanson W.J."/>
            <person name="Moy G.W."/>
            <person name="Vacquier V.D."/>
        </authorList>
    </citation>
    <scope>NUCLEOTIDE SEQUENCE [LARGE SCALE GENOMIC DNA]</scope>
    <source>
        <strain evidence="3 4">CGMCC 1.8909</strain>
    </source>
</reference>
<keyword evidence="4" id="KW-1185">Reference proteome</keyword>
<geneLocation type="plasmid" evidence="2">
    <name>unnamed1</name>
</geneLocation>
<dbReference type="GeneID" id="30957602"/>